<proteinExistence type="predicted"/>
<feature type="domain" description="M23ase beta-sheet core" evidence="3">
    <location>
        <begin position="281"/>
        <end position="376"/>
    </location>
</feature>
<keyword evidence="5" id="KW-1185">Reference proteome</keyword>
<dbReference type="PATRIC" id="fig|1183438.3.peg.739"/>
<evidence type="ECO:0000313" key="4">
    <source>
        <dbReference type="EMBL" id="AGY56991.1"/>
    </source>
</evidence>
<name>U5QDL5_GLOK1</name>
<evidence type="ECO:0000259" key="3">
    <source>
        <dbReference type="Pfam" id="PF01551"/>
    </source>
</evidence>
<dbReference type="Pfam" id="PF01551">
    <property type="entry name" value="Peptidase_M23"/>
    <property type="match status" value="1"/>
</dbReference>
<evidence type="ECO:0000256" key="1">
    <source>
        <dbReference type="ARBA" id="ARBA00022729"/>
    </source>
</evidence>
<evidence type="ECO:0000256" key="2">
    <source>
        <dbReference type="SAM" id="Coils"/>
    </source>
</evidence>
<dbReference type="CDD" id="cd12797">
    <property type="entry name" value="M23_peptidase"/>
    <property type="match status" value="1"/>
</dbReference>
<dbReference type="InterPro" id="IPR050570">
    <property type="entry name" value="Cell_wall_metabolism_enzyme"/>
</dbReference>
<keyword evidence="2" id="KW-0175">Coiled coil</keyword>
<dbReference type="KEGG" id="glj:GKIL_0745"/>
<organism evidence="4 5">
    <name type="scientific">Gloeobacter kilaueensis (strain ATCC BAA-2537 / CCAP 1431/1 / ULC 316 / JS1)</name>
    <dbReference type="NCBI Taxonomy" id="1183438"/>
    <lineage>
        <taxon>Bacteria</taxon>
        <taxon>Bacillati</taxon>
        <taxon>Cyanobacteriota</taxon>
        <taxon>Cyanophyceae</taxon>
        <taxon>Gloeobacterales</taxon>
        <taxon>Gloeobacteraceae</taxon>
        <taxon>Gloeobacter</taxon>
    </lineage>
</organism>
<evidence type="ECO:0000313" key="5">
    <source>
        <dbReference type="Proteomes" id="UP000017396"/>
    </source>
</evidence>
<dbReference type="FunFam" id="2.70.70.10:FF:000006">
    <property type="entry name" value="M23 family peptidase"/>
    <property type="match status" value="1"/>
</dbReference>
<dbReference type="STRING" id="1183438.GKIL_0745"/>
<feature type="coiled-coil region" evidence="2">
    <location>
        <begin position="31"/>
        <end position="65"/>
    </location>
</feature>
<dbReference type="eggNOG" id="COG4942">
    <property type="taxonomic scope" value="Bacteria"/>
</dbReference>
<sequence>MSGLRQRLTTLAILGGGLAVIASSVLAAPTIESLQMRQNQLQQRIVSARQQAQQLRRREVAARNQLGSIRQNLLATTNKLQDTRFQLSVAQKRLVYLARDLGALEVRFADQQRATTQRLRFLQQQRPEQWWALILASRDLNTMMDRRYQMGRVFDRDQQMLLALEERRRELSRKRFAVENQKNDIALIAQQLATRRSQVAQQATIQSELVRRLSSQRAAYEAAQRRLASDSHRITAMIRTLIASQNRLNSVQGSGRMILPTTGRFSSGFGLRYHPIFHVRRMHTGLDIAAPSGTPIRAADDGTVLFAGWYGGYGRCVIVSHGGTLSTLYGHTSRLYVSVGQAVHKGDTIAAVGSTGFATGPHLHFEVRVNGSPVNPVPYLP</sequence>
<dbReference type="InterPro" id="IPR016047">
    <property type="entry name" value="M23ase_b-sheet_dom"/>
</dbReference>
<dbReference type="Proteomes" id="UP000017396">
    <property type="component" value="Chromosome"/>
</dbReference>
<feature type="coiled-coil region" evidence="2">
    <location>
        <begin position="154"/>
        <end position="181"/>
    </location>
</feature>
<accession>U5QDL5</accession>
<dbReference type="OrthoDB" id="9809488at2"/>
<dbReference type="EMBL" id="CP003587">
    <property type="protein sequence ID" value="AGY56991.1"/>
    <property type="molecule type" value="Genomic_DNA"/>
</dbReference>
<dbReference type="HOGENOM" id="CLU_029425_4_3_3"/>
<dbReference type="RefSeq" id="WP_023172038.1">
    <property type="nucleotide sequence ID" value="NC_022600.1"/>
</dbReference>
<dbReference type="SUPFAM" id="SSF51261">
    <property type="entry name" value="Duplicated hybrid motif"/>
    <property type="match status" value="1"/>
</dbReference>
<dbReference type="InterPro" id="IPR011055">
    <property type="entry name" value="Dup_hybrid_motif"/>
</dbReference>
<gene>
    <name evidence="4" type="primary">xseA</name>
    <name evidence="4" type="ORF">GKIL_0745</name>
</gene>
<dbReference type="PANTHER" id="PTHR21666">
    <property type="entry name" value="PEPTIDASE-RELATED"/>
    <property type="match status" value="1"/>
</dbReference>
<reference evidence="4 5" key="1">
    <citation type="journal article" date="2013" name="PLoS ONE">
        <title>Cultivation and Complete Genome Sequencing of Gloeobacter kilaueensis sp. nov., from a Lava Cave in Kilauea Caldera, Hawai'i.</title>
        <authorList>
            <person name="Saw J.H."/>
            <person name="Schatz M."/>
            <person name="Brown M.V."/>
            <person name="Kunkel D.D."/>
            <person name="Foster J.S."/>
            <person name="Shick H."/>
            <person name="Christensen S."/>
            <person name="Hou S."/>
            <person name="Wan X."/>
            <person name="Donachie S.P."/>
        </authorList>
    </citation>
    <scope>NUCLEOTIDE SEQUENCE [LARGE SCALE GENOMIC DNA]</scope>
    <source>
        <strain evidence="5">JS</strain>
    </source>
</reference>
<dbReference type="AlphaFoldDB" id="U5QDL5"/>
<dbReference type="Gene3D" id="2.70.70.10">
    <property type="entry name" value="Glucose Permease (Domain IIA)"/>
    <property type="match status" value="1"/>
</dbReference>
<dbReference type="Gene3D" id="6.10.250.3150">
    <property type="match status" value="1"/>
</dbReference>
<dbReference type="PANTHER" id="PTHR21666:SF289">
    <property type="entry name" value="L-ALA--D-GLU ENDOPEPTIDASE"/>
    <property type="match status" value="1"/>
</dbReference>
<dbReference type="GO" id="GO:0004222">
    <property type="term" value="F:metalloendopeptidase activity"/>
    <property type="evidence" value="ECO:0007669"/>
    <property type="project" value="TreeGrafter"/>
</dbReference>
<dbReference type="MEROPS" id="M23.009"/>
<protein>
    <submittedName>
        <fullName evidence="4">Peptidase M23</fullName>
    </submittedName>
</protein>
<keyword evidence="1" id="KW-0732">Signal</keyword>